<accession>A0A9X1ZZK8</accession>
<organism evidence="5 6">
    <name type="scientific">Paraburkholderia tagetis</name>
    <dbReference type="NCBI Taxonomy" id="2913261"/>
    <lineage>
        <taxon>Bacteria</taxon>
        <taxon>Pseudomonadati</taxon>
        <taxon>Pseudomonadota</taxon>
        <taxon>Betaproteobacteria</taxon>
        <taxon>Burkholderiales</taxon>
        <taxon>Burkholderiaceae</taxon>
        <taxon>Paraburkholderia</taxon>
    </lineage>
</organism>
<name>A0A9X1ZZK8_9BURK</name>
<keyword evidence="1" id="KW-0229">DNA integration</keyword>
<gene>
    <name evidence="5" type="ORF">L5014_37195</name>
</gene>
<proteinExistence type="predicted"/>
<keyword evidence="2 3" id="KW-0238">DNA-binding</keyword>
<feature type="domain" description="Core-binding (CB)" evidence="4">
    <location>
        <begin position="105"/>
        <end position="188"/>
    </location>
</feature>
<dbReference type="InterPro" id="IPR010998">
    <property type="entry name" value="Integrase_recombinase_N"/>
</dbReference>
<dbReference type="RefSeq" id="WP_238468860.1">
    <property type="nucleotide sequence ID" value="NZ_JAKLJA010000078.1"/>
</dbReference>
<sequence length="229" mass="26898">MLEFLFPRDWPLYAAGPQGPLVRNFSAWVVERGYTRICARHHVRRFREVLVYNHVAAGTSLPITSTALSRWFAPWSHDTLYRATQRAAERFLCDRCLFIPVAKPSRFDSLISQYQSHLIDLRGLAPDTVEHHLRTVTDFLSSACSKRRLASIRPNDVERFVDQTSKRLRRQTLQHTIAHLRAFLRFCANQRYTRDRLDVIDTPRTYRGELPPRALDWKTVREGLQKSWH</sequence>
<evidence type="ECO:0000259" key="4">
    <source>
        <dbReference type="PROSITE" id="PS51900"/>
    </source>
</evidence>
<protein>
    <submittedName>
        <fullName evidence="5">Site-specific integrase</fullName>
    </submittedName>
</protein>
<reference evidence="5" key="1">
    <citation type="submission" date="2022-01" db="EMBL/GenBank/DDBJ databases">
        <title>Genome sequence and assembly of Parabukholderia sp. RG36.</title>
        <authorList>
            <person name="Chhetri G."/>
        </authorList>
    </citation>
    <scope>NUCLEOTIDE SEQUENCE</scope>
    <source>
        <strain evidence="5">RG36</strain>
    </source>
</reference>
<dbReference type="InterPro" id="IPR011010">
    <property type="entry name" value="DNA_brk_join_enz"/>
</dbReference>
<dbReference type="InterPro" id="IPR004107">
    <property type="entry name" value="Integrase_SAM-like_N"/>
</dbReference>
<dbReference type="InterPro" id="IPR044068">
    <property type="entry name" value="CB"/>
</dbReference>
<evidence type="ECO:0000256" key="1">
    <source>
        <dbReference type="ARBA" id="ARBA00022908"/>
    </source>
</evidence>
<evidence type="ECO:0000313" key="6">
    <source>
        <dbReference type="Proteomes" id="UP001139308"/>
    </source>
</evidence>
<dbReference type="Gene3D" id="1.10.150.130">
    <property type="match status" value="1"/>
</dbReference>
<dbReference type="PROSITE" id="PS51900">
    <property type="entry name" value="CB"/>
    <property type="match status" value="1"/>
</dbReference>
<dbReference type="EMBL" id="JAKLJA010000078">
    <property type="protein sequence ID" value="MCG5078888.1"/>
    <property type="molecule type" value="Genomic_DNA"/>
</dbReference>
<evidence type="ECO:0000256" key="3">
    <source>
        <dbReference type="PROSITE-ProRule" id="PRU01248"/>
    </source>
</evidence>
<dbReference type="Proteomes" id="UP001139308">
    <property type="component" value="Unassembled WGS sequence"/>
</dbReference>
<evidence type="ECO:0000313" key="5">
    <source>
        <dbReference type="EMBL" id="MCG5078888.1"/>
    </source>
</evidence>
<dbReference type="AlphaFoldDB" id="A0A9X1ZZK8"/>
<dbReference type="GO" id="GO:0003677">
    <property type="term" value="F:DNA binding"/>
    <property type="evidence" value="ECO:0007669"/>
    <property type="project" value="UniProtKB-UniRule"/>
</dbReference>
<dbReference type="Pfam" id="PF02899">
    <property type="entry name" value="Phage_int_SAM_1"/>
    <property type="match status" value="1"/>
</dbReference>
<dbReference type="SUPFAM" id="SSF56349">
    <property type="entry name" value="DNA breaking-rejoining enzymes"/>
    <property type="match status" value="1"/>
</dbReference>
<evidence type="ECO:0000256" key="2">
    <source>
        <dbReference type="ARBA" id="ARBA00023125"/>
    </source>
</evidence>
<dbReference type="GO" id="GO:0015074">
    <property type="term" value="P:DNA integration"/>
    <property type="evidence" value="ECO:0007669"/>
    <property type="project" value="UniProtKB-KW"/>
</dbReference>
<comment type="caution">
    <text evidence="5">The sequence shown here is derived from an EMBL/GenBank/DDBJ whole genome shotgun (WGS) entry which is preliminary data.</text>
</comment>
<keyword evidence="6" id="KW-1185">Reference proteome</keyword>